<evidence type="ECO:0000313" key="3">
    <source>
        <dbReference type="Proteomes" id="UP000272528"/>
    </source>
</evidence>
<gene>
    <name evidence="2" type="ORF">EJC50_27990</name>
</gene>
<evidence type="ECO:0000313" key="2">
    <source>
        <dbReference type="EMBL" id="AZN43113.1"/>
    </source>
</evidence>
<dbReference type="EMBL" id="CP034437">
    <property type="protein sequence ID" value="AZN43113.1"/>
    <property type="molecule type" value="Genomic_DNA"/>
</dbReference>
<dbReference type="InterPro" id="IPR014957">
    <property type="entry name" value="IDEAL_dom"/>
</dbReference>
<protein>
    <submittedName>
        <fullName evidence="2">IDEAL domain-containing protein</fullName>
    </submittedName>
</protein>
<dbReference type="Proteomes" id="UP000272528">
    <property type="component" value="Chromosome"/>
</dbReference>
<dbReference type="AlphaFoldDB" id="A0A3Q8X9J6"/>
<sequence>MIRMYISCFIHLNAGDLCKVVSANNPIYNGEIAVFKGVEYYFQLPSYVFESPISNRIIVSSEDGFEVLPYKSSLLHLIDLALDLQDEKWFEELVYKLNYESQ</sequence>
<dbReference type="OrthoDB" id="2626842at2"/>
<organism evidence="2 3">
    <name type="scientific">Paenibacillus albus</name>
    <dbReference type="NCBI Taxonomy" id="2495582"/>
    <lineage>
        <taxon>Bacteria</taxon>
        <taxon>Bacillati</taxon>
        <taxon>Bacillota</taxon>
        <taxon>Bacilli</taxon>
        <taxon>Bacillales</taxon>
        <taxon>Paenibacillaceae</taxon>
        <taxon>Paenibacillus</taxon>
    </lineage>
</organism>
<accession>A0A3Q8X9J6</accession>
<evidence type="ECO:0000259" key="1">
    <source>
        <dbReference type="Pfam" id="PF08858"/>
    </source>
</evidence>
<dbReference type="KEGG" id="palb:EJC50_27990"/>
<reference evidence="3" key="1">
    <citation type="submission" date="2018-12" db="EMBL/GenBank/DDBJ databases">
        <title>Genome sequence of Peanibacillus sp.</title>
        <authorList>
            <person name="Subramani G."/>
            <person name="Srinivasan S."/>
            <person name="Kim M.K."/>
        </authorList>
    </citation>
    <scope>NUCLEOTIDE SEQUENCE [LARGE SCALE GENOMIC DNA]</scope>
    <source>
        <strain evidence="3">18JY67-1</strain>
    </source>
</reference>
<dbReference type="Pfam" id="PF08858">
    <property type="entry name" value="IDEAL"/>
    <property type="match status" value="1"/>
</dbReference>
<name>A0A3Q8X9J6_9BACL</name>
<feature type="domain" description="IDEAL" evidence="1">
    <location>
        <begin position="71"/>
        <end position="97"/>
    </location>
</feature>
<keyword evidence="3" id="KW-1185">Reference proteome</keyword>
<proteinExistence type="predicted"/>